<feature type="compositionally biased region" description="Basic and acidic residues" evidence="10">
    <location>
        <begin position="1330"/>
        <end position="1339"/>
    </location>
</feature>
<evidence type="ECO:0000256" key="5">
    <source>
        <dbReference type="ARBA" id="ARBA00022741"/>
    </source>
</evidence>
<evidence type="ECO:0000313" key="15">
    <source>
        <dbReference type="Proteomes" id="UP000291483"/>
    </source>
</evidence>
<name>A0A4Q8AJR3_9MICO</name>
<dbReference type="NCBIfam" id="TIGR03924">
    <property type="entry name" value="T7SS_EccC_a"/>
    <property type="match status" value="1"/>
</dbReference>
<evidence type="ECO:0000256" key="10">
    <source>
        <dbReference type="SAM" id="MobiDB-lite"/>
    </source>
</evidence>
<evidence type="ECO:0000256" key="6">
    <source>
        <dbReference type="ARBA" id="ARBA00022840"/>
    </source>
</evidence>
<gene>
    <name evidence="14" type="ORF">EV379_0417</name>
</gene>
<dbReference type="InterPro" id="IPR027417">
    <property type="entry name" value="P-loop_NTPase"/>
</dbReference>
<keyword evidence="8 11" id="KW-0472">Membrane</keyword>
<keyword evidence="15" id="KW-1185">Reference proteome</keyword>
<dbReference type="InterPro" id="IPR023837">
    <property type="entry name" value="EccCb-like_Actinobacteria"/>
</dbReference>
<feature type="domain" description="FtsK" evidence="13">
    <location>
        <begin position="1101"/>
        <end position="1280"/>
    </location>
</feature>
<comment type="caution">
    <text evidence="14">The sequence shown here is derived from an EMBL/GenBank/DDBJ whole genome shotgun (WGS) entry which is preliminary data.</text>
</comment>
<feature type="domain" description="Rhodanese" evidence="12">
    <location>
        <begin position="889"/>
        <end position="958"/>
    </location>
</feature>
<dbReference type="PROSITE" id="PS50206">
    <property type="entry name" value="RHODANESE_3"/>
    <property type="match status" value="1"/>
</dbReference>
<feature type="transmembrane region" description="Helical" evidence="11">
    <location>
        <begin position="66"/>
        <end position="85"/>
    </location>
</feature>
<keyword evidence="7 11" id="KW-1133">Transmembrane helix</keyword>
<evidence type="ECO:0000256" key="1">
    <source>
        <dbReference type="ARBA" id="ARBA00004651"/>
    </source>
</evidence>
<evidence type="ECO:0000256" key="4">
    <source>
        <dbReference type="ARBA" id="ARBA00022737"/>
    </source>
</evidence>
<dbReference type="PROSITE" id="PS50901">
    <property type="entry name" value="FTSK"/>
    <property type="match status" value="3"/>
</dbReference>
<evidence type="ECO:0000256" key="7">
    <source>
        <dbReference type="ARBA" id="ARBA00022989"/>
    </source>
</evidence>
<organism evidence="14 15">
    <name type="scientific">Microterricola gilva</name>
    <dbReference type="NCBI Taxonomy" id="393267"/>
    <lineage>
        <taxon>Bacteria</taxon>
        <taxon>Bacillati</taxon>
        <taxon>Actinomycetota</taxon>
        <taxon>Actinomycetes</taxon>
        <taxon>Micrococcales</taxon>
        <taxon>Microbacteriaceae</taxon>
        <taxon>Microterricola</taxon>
    </lineage>
</organism>
<dbReference type="GO" id="GO:0005886">
    <property type="term" value="C:plasma membrane"/>
    <property type="evidence" value="ECO:0007669"/>
    <property type="project" value="UniProtKB-SubCell"/>
</dbReference>
<reference evidence="14 15" key="1">
    <citation type="submission" date="2019-02" db="EMBL/GenBank/DDBJ databases">
        <title>Sequencing the genomes of 1000 actinobacteria strains.</title>
        <authorList>
            <person name="Klenk H.-P."/>
        </authorList>
    </citation>
    <scope>NUCLEOTIDE SEQUENCE [LARGE SCALE GENOMIC DNA]</scope>
    <source>
        <strain evidence="14 15">DSM 18319</strain>
    </source>
</reference>
<evidence type="ECO:0000256" key="2">
    <source>
        <dbReference type="ARBA" id="ARBA00022475"/>
    </source>
</evidence>
<comment type="subcellular location">
    <subcellularLocation>
        <location evidence="1">Cell membrane</location>
        <topology evidence="1">Multi-pass membrane protein</topology>
    </subcellularLocation>
</comment>
<dbReference type="GO" id="GO:0005524">
    <property type="term" value="F:ATP binding"/>
    <property type="evidence" value="ECO:0007669"/>
    <property type="project" value="UniProtKB-UniRule"/>
</dbReference>
<dbReference type="Gene3D" id="3.40.50.300">
    <property type="entry name" value="P-loop containing nucleotide triphosphate hydrolases"/>
    <property type="match status" value="4"/>
</dbReference>
<dbReference type="PANTHER" id="PTHR22683:SF1">
    <property type="entry name" value="TYPE VII SECRETION SYSTEM PROTEIN ESSC"/>
    <property type="match status" value="1"/>
</dbReference>
<dbReference type="InterPro" id="IPR023836">
    <property type="entry name" value="EccCa-like_Actinobacteria"/>
</dbReference>
<keyword evidence="5 9" id="KW-0547">Nucleotide-binding</keyword>
<dbReference type="Proteomes" id="UP000291483">
    <property type="component" value="Unassembled WGS sequence"/>
</dbReference>
<evidence type="ECO:0000259" key="13">
    <source>
        <dbReference type="PROSITE" id="PS50901"/>
    </source>
</evidence>
<dbReference type="InterPro" id="IPR050206">
    <property type="entry name" value="FtsK/SpoIIIE/SftA"/>
</dbReference>
<keyword evidence="3 11" id="KW-0812">Transmembrane</keyword>
<evidence type="ECO:0000313" key="14">
    <source>
        <dbReference type="EMBL" id="RZU64123.1"/>
    </source>
</evidence>
<feature type="domain" description="FtsK" evidence="13">
    <location>
        <begin position="469"/>
        <end position="669"/>
    </location>
</feature>
<accession>A0A4Q8AJR3</accession>
<feature type="binding site" evidence="9">
    <location>
        <begin position="1119"/>
        <end position="1126"/>
    </location>
    <ligand>
        <name>ATP</name>
        <dbReference type="ChEBI" id="CHEBI:30616"/>
    </ligand>
</feature>
<protein>
    <submittedName>
        <fullName evidence="14">S-DNA-T family DNA segregation ATPase FtsK/SpoIIIE</fullName>
    </submittedName>
</protein>
<dbReference type="EMBL" id="SHLC01000001">
    <property type="protein sequence ID" value="RZU64123.1"/>
    <property type="molecule type" value="Genomic_DNA"/>
</dbReference>
<keyword evidence="2" id="KW-1003">Cell membrane</keyword>
<dbReference type="OrthoDB" id="9807790at2"/>
<dbReference type="InterPro" id="IPR003593">
    <property type="entry name" value="AAA+_ATPase"/>
</dbReference>
<sequence length="1339" mass="143563">MTLRIVHRPARVTRAVEAAEREMIAPPPIMPDGPVGGLPMQTMLPVLGALSSMTMIMVLRTNPVMVVVGAMILVVALVGGVGMALSQRGNQARTRRTQREHYLDYLETLRGTLRERGAELRENALLLDPDPGTLGELVHDPARRWERRRSDVDFLRVRIGLGDVRCFDLAIPDDANPVQPYDPIMTGEAQAVVRHYSRVQAMPVTIDLAGASHVSIIGERGNVLGAARALLLQIAAMHSPDDVQLAAVFPEHAAADWAGVDLLPHLSMGDTFDGPVPARRLASSTAALAQVISGELGERAQRAATAKRKPPAGRARALPDSALVVFIDDFGQVASVLPSVDADLGDAELRIIAVHLLSDRLHEPSEVTVRLSIDAGTATIDDARTDAAAEAVSARIDRVGLPLLAGIARTLSPLRVSLSAQEQLDEGRAIGVTELLGIRDLADFNTAASWAPRSPRDFLRVPIGVDDVGAPVLLDLKESAQLGMGPHGICIGATGSGKSEMLRTLILGLALSHSPDDLSMVLVDYKGGAAFAPFKGLPHVAGIIDNLADDPQLTERARSSIAGEVVRRQQLLKDAGSSASISHYRELRAERPELPPMPHLLVVIDEFGELLTAEPDFVDLLLTIGRIGRSIGVHLLLSSQRIEGGKLRGLDTYLSYRLGLRTFSEAESAVILDTPDAFHLPAVPGFGYLKVDTSIYRRFRAGYVSGPVPGDLARELAEPESSAVPLLLPVYNGVATDGDEAAAEEELSRPTTGRALIDECVDRLRTAARSTAPVWLPPLPNRVTLARALQGTTTDDGASTLQIPIGLLDDPTKQRQAPWRLDLTRSGGHVAVIGAPQSGRSTFLRTVAASIALTQTPRQVTVYGMDLTGGGLGRIEQFPHVGGVATRGNRDRLRRLLEELHGMLATREAVFRDHGIDSPAMLRTAHAAGRIPELVSADVVLLVDGLAQLRADFEDLEEPLADLLRRGGSFGIHVVITMNRWNDMRMNLQSLVGTRLELRINDPADSVISRKLSTTLKANQPGRILTDASLLAQTALPTMEDVDDALLGDALEALAAQTAAGWQGPAAAPIRLLPEDLSPALLPDVFDEPDRLPFGLRQDTMEPVFLELGTRDQHLLVFGDTQAGKSTVLRSLLSALVDRYTADELVVALMDLRGDLVGGVPDDYMGGHASNSREARGLAVAIAEELEKRQDAGKAAGTTSASPRIVVVVDDYDILASGGMEPLKPLLPYLASARDLRLHVLLARPVSGSSRAMFDVALQTIRDTGGSAIVMSGERSEGQVLPQLYAEQMVPGRGRFVRRGERPRLIQVANVPLGAAAQGIANENADENDDERKEAVHAS</sequence>
<evidence type="ECO:0000256" key="9">
    <source>
        <dbReference type="PROSITE-ProRule" id="PRU00289"/>
    </source>
</evidence>
<evidence type="ECO:0000256" key="8">
    <source>
        <dbReference type="ARBA" id="ARBA00023136"/>
    </source>
</evidence>
<dbReference type="SMART" id="SM00382">
    <property type="entry name" value="AAA"/>
    <property type="match status" value="3"/>
</dbReference>
<dbReference type="SUPFAM" id="SSF52540">
    <property type="entry name" value="P-loop containing nucleoside triphosphate hydrolases"/>
    <property type="match status" value="3"/>
</dbReference>
<feature type="domain" description="FtsK" evidence="13">
    <location>
        <begin position="816"/>
        <end position="1007"/>
    </location>
</feature>
<keyword evidence="4" id="KW-0677">Repeat</keyword>
<feature type="binding site" evidence="9">
    <location>
        <begin position="492"/>
        <end position="499"/>
    </location>
    <ligand>
        <name>ATP</name>
        <dbReference type="ChEBI" id="CHEBI:30616"/>
    </ligand>
</feature>
<proteinExistence type="predicted"/>
<feature type="binding site" evidence="9">
    <location>
        <begin position="834"/>
        <end position="841"/>
    </location>
    <ligand>
        <name>ATP</name>
        <dbReference type="ChEBI" id="CHEBI:30616"/>
    </ligand>
</feature>
<evidence type="ECO:0000256" key="11">
    <source>
        <dbReference type="SAM" id="Phobius"/>
    </source>
</evidence>
<dbReference type="NCBIfam" id="TIGR03925">
    <property type="entry name" value="T7SS_EccC_b"/>
    <property type="match status" value="1"/>
</dbReference>
<dbReference type="RefSeq" id="WP_130504691.1">
    <property type="nucleotide sequence ID" value="NZ_SHLC01000001.1"/>
</dbReference>
<evidence type="ECO:0000256" key="3">
    <source>
        <dbReference type="ARBA" id="ARBA00022692"/>
    </source>
</evidence>
<dbReference type="PANTHER" id="PTHR22683">
    <property type="entry name" value="SPORULATION PROTEIN RELATED"/>
    <property type="match status" value="1"/>
</dbReference>
<dbReference type="GO" id="GO:0003677">
    <property type="term" value="F:DNA binding"/>
    <property type="evidence" value="ECO:0007669"/>
    <property type="project" value="InterPro"/>
</dbReference>
<feature type="region of interest" description="Disordered" evidence="10">
    <location>
        <begin position="1320"/>
        <end position="1339"/>
    </location>
</feature>
<dbReference type="Pfam" id="PF01580">
    <property type="entry name" value="FtsK_SpoIIIE"/>
    <property type="match status" value="3"/>
</dbReference>
<evidence type="ECO:0000259" key="12">
    <source>
        <dbReference type="PROSITE" id="PS50206"/>
    </source>
</evidence>
<dbReference type="InterPro" id="IPR001763">
    <property type="entry name" value="Rhodanese-like_dom"/>
</dbReference>
<keyword evidence="6 9" id="KW-0067">ATP-binding</keyword>
<dbReference type="InterPro" id="IPR002543">
    <property type="entry name" value="FtsK_dom"/>
</dbReference>